<organism evidence="1 2">
    <name type="scientific">Reticulomyxa filosa</name>
    <dbReference type="NCBI Taxonomy" id="46433"/>
    <lineage>
        <taxon>Eukaryota</taxon>
        <taxon>Sar</taxon>
        <taxon>Rhizaria</taxon>
        <taxon>Retaria</taxon>
        <taxon>Foraminifera</taxon>
        <taxon>Monothalamids</taxon>
        <taxon>Reticulomyxidae</taxon>
        <taxon>Reticulomyxa</taxon>
    </lineage>
</organism>
<comment type="caution">
    <text evidence="1">The sequence shown here is derived from an EMBL/GenBank/DDBJ whole genome shotgun (WGS) entry which is preliminary data.</text>
</comment>
<keyword evidence="2" id="KW-1185">Reference proteome</keyword>
<name>X6LI08_RETFI</name>
<reference evidence="1 2" key="1">
    <citation type="journal article" date="2013" name="Curr. Biol.">
        <title>The Genome of the Foraminiferan Reticulomyxa filosa.</title>
        <authorList>
            <person name="Glockner G."/>
            <person name="Hulsmann N."/>
            <person name="Schleicher M."/>
            <person name="Noegel A.A."/>
            <person name="Eichinger L."/>
            <person name="Gallinger C."/>
            <person name="Pawlowski J."/>
            <person name="Sierra R."/>
            <person name="Euteneuer U."/>
            <person name="Pillet L."/>
            <person name="Moustafa A."/>
            <person name="Platzer M."/>
            <person name="Groth M."/>
            <person name="Szafranski K."/>
            <person name="Schliwa M."/>
        </authorList>
    </citation>
    <scope>NUCLEOTIDE SEQUENCE [LARGE SCALE GENOMIC DNA]</scope>
</reference>
<sequence>MTKMKKPILFNKCLYPIWSVILKITSNYEISVNINLNKITQVQSCFQSFNAPYKQMYQKLFCCFVDLVKQATEHIQMSKFEEYIMLHLLLREEESVNYNIFFSYTNVCDLEQSNQYLELDFDHLDSLEKGYKVITYLSKLRRWIKLSLKCPLYADLCIHNWNLKFTKHFRLSKRCKIRYRVC</sequence>
<dbReference type="EMBL" id="ASPP01039520">
    <property type="protein sequence ID" value="ETO00981.1"/>
    <property type="molecule type" value="Genomic_DNA"/>
</dbReference>
<dbReference type="Proteomes" id="UP000023152">
    <property type="component" value="Unassembled WGS sequence"/>
</dbReference>
<evidence type="ECO:0000313" key="1">
    <source>
        <dbReference type="EMBL" id="ETO00981.1"/>
    </source>
</evidence>
<accession>X6LI08</accession>
<gene>
    <name evidence="1" type="ORF">RFI_36460</name>
</gene>
<protein>
    <submittedName>
        <fullName evidence="1">Uncharacterized protein</fullName>
    </submittedName>
</protein>
<proteinExistence type="predicted"/>
<evidence type="ECO:0000313" key="2">
    <source>
        <dbReference type="Proteomes" id="UP000023152"/>
    </source>
</evidence>
<dbReference type="AlphaFoldDB" id="X6LI08"/>